<protein>
    <submittedName>
        <fullName evidence="1">Uncharacterized protein</fullName>
    </submittedName>
</protein>
<organism evidence="1 2">
    <name type="scientific">Anaeromicropila herbilytica</name>
    <dbReference type="NCBI Taxonomy" id="2785025"/>
    <lineage>
        <taxon>Bacteria</taxon>
        <taxon>Bacillati</taxon>
        <taxon>Bacillota</taxon>
        <taxon>Clostridia</taxon>
        <taxon>Lachnospirales</taxon>
        <taxon>Lachnospiraceae</taxon>
        <taxon>Anaeromicropila</taxon>
    </lineage>
</organism>
<reference evidence="1 2" key="1">
    <citation type="submission" date="2020-11" db="EMBL/GenBank/DDBJ databases">
        <title>Draft genome sequencing of a Lachnospiraceae strain isolated from anoxic soil subjected to BSD treatment.</title>
        <authorList>
            <person name="Uek A."/>
            <person name="Tonouchi A."/>
        </authorList>
    </citation>
    <scope>NUCLEOTIDE SEQUENCE [LARGE SCALE GENOMIC DNA]</scope>
    <source>
        <strain evidence="1 2">TB5</strain>
    </source>
</reference>
<keyword evidence="2" id="KW-1185">Reference proteome</keyword>
<sequence>MSEQSFTIIKDTFGKEGSDETVEGLTVIIDGKIKEVFDTILRKCPNYNSYTDLMSEIIVNGINKIIDDIGKIQ</sequence>
<dbReference type="Proteomes" id="UP000595897">
    <property type="component" value="Chromosome"/>
</dbReference>
<evidence type="ECO:0000313" key="1">
    <source>
        <dbReference type="EMBL" id="BCN32367.1"/>
    </source>
</evidence>
<name>A0A7R7EP34_9FIRM</name>
<proteinExistence type="predicted"/>
<accession>A0A7R7EP34</accession>
<gene>
    <name evidence="1" type="ORF">bsdtb5_36620</name>
</gene>
<evidence type="ECO:0000313" key="2">
    <source>
        <dbReference type="Proteomes" id="UP000595897"/>
    </source>
</evidence>
<dbReference type="EMBL" id="AP024169">
    <property type="protein sequence ID" value="BCN32367.1"/>
    <property type="molecule type" value="Genomic_DNA"/>
</dbReference>
<dbReference type="RefSeq" id="WP_271713418.1">
    <property type="nucleotide sequence ID" value="NZ_AP024169.1"/>
</dbReference>
<dbReference type="AlphaFoldDB" id="A0A7R7EP34"/>
<dbReference type="KEGG" id="ahb:bsdtb5_36620"/>